<reference evidence="3" key="1">
    <citation type="submission" date="2021-01" db="EMBL/GenBank/DDBJ databases">
        <authorList>
            <person name="Bezrukov I."/>
        </authorList>
    </citation>
    <scope>NUCLEOTIDE SEQUENCE</scope>
</reference>
<keyword evidence="4" id="KW-1185">Reference proteome</keyword>
<feature type="coiled-coil region" evidence="1">
    <location>
        <begin position="304"/>
        <end position="352"/>
    </location>
</feature>
<feature type="coiled-coil region" evidence="1">
    <location>
        <begin position="638"/>
        <end position="672"/>
    </location>
</feature>
<evidence type="ECO:0000256" key="2">
    <source>
        <dbReference type="SAM" id="MobiDB-lite"/>
    </source>
</evidence>
<name>A0A8S1ZHA5_ARAAE</name>
<dbReference type="AlphaFoldDB" id="A0A8S1ZHA5"/>
<evidence type="ECO:0000313" key="3">
    <source>
        <dbReference type="EMBL" id="CAE5959308.1"/>
    </source>
</evidence>
<feature type="coiled-coil region" evidence="1">
    <location>
        <begin position="446"/>
        <end position="473"/>
    </location>
</feature>
<sequence>MPGDKVSNFKNWERHYFFVRSDLKSSKLPLSGRKRMWNKDPDRHKPSREFPAKYEEIRSAIFRVQNQTWKDITRERVARIMGRVKRNFVSFAARLRGSPLPLPHAPEGGPSAWDPINTLALELPEVTGGSAEGDLAPVETEIAGHTEDRTKAGTPEVTSSTANPQADVPEIIQVDVDLTVPGSTGDAPPVEEATALEQKTKSQEDKGKGIEIGEKRNASKAVLGDKYMMRDQEPTSHLWCNMAVPGARAISDPDELIFSAAYKKFARFSFETNALANDLFGWCDRKLKLKYGDRDRFMLLSSVFEQEKRNHEELKKKYDLLKAESETHSAEVASLKDEVAKLVKREAELAEEVTRLGNREVSLMGEVSKLEANVAFSRDHDERELNRLRNDRFAKVSRTTQKAEARLDKVKSYIKEHEHVVQPRMDAMNQSKGAQEIVTVLISRGAVVSEVELENLAKKAKIAEEEVDALNVIKLSDVDLNMSPDQLGFGLTRLDSQLNLESRRQAERFLSCVEGRHKKYRDLLIFHEDRQSELLYKLSLLESHPRDWLKNGFQRLAHMPDALVSYCQDCAQAACSVLRAREPGLVADGDFIPSSPTMFYLGPSVSKAESTESQNFVNLIGLEHQDQCREFQYFRIKKRKVDDRLEELEAEVAKLRAKRNKVLIRLDEIEKTTRALEIGSEDWEKVGLQLVWPMPDRLLRDNRHVTGQTS</sequence>
<protein>
    <submittedName>
        <fullName evidence="3">Uncharacterized protein</fullName>
    </submittedName>
</protein>
<accession>A0A8S1ZHA5</accession>
<keyword evidence="1" id="KW-0175">Coiled coil</keyword>
<feature type="region of interest" description="Disordered" evidence="2">
    <location>
        <begin position="144"/>
        <end position="163"/>
    </location>
</feature>
<evidence type="ECO:0000313" key="4">
    <source>
        <dbReference type="Proteomes" id="UP000682877"/>
    </source>
</evidence>
<gene>
    <name evidence="3" type="ORF">AARE701A_LOCUS2844</name>
</gene>
<feature type="region of interest" description="Disordered" evidence="2">
    <location>
        <begin position="181"/>
        <end position="206"/>
    </location>
</feature>
<evidence type="ECO:0000256" key="1">
    <source>
        <dbReference type="SAM" id="Coils"/>
    </source>
</evidence>
<dbReference type="Proteomes" id="UP000682877">
    <property type="component" value="Chromosome 1"/>
</dbReference>
<proteinExistence type="predicted"/>
<dbReference type="EMBL" id="LR999451">
    <property type="protein sequence ID" value="CAE5959308.1"/>
    <property type="molecule type" value="Genomic_DNA"/>
</dbReference>
<organism evidence="3 4">
    <name type="scientific">Arabidopsis arenosa</name>
    <name type="common">Sand rock-cress</name>
    <name type="synonym">Cardaminopsis arenosa</name>
    <dbReference type="NCBI Taxonomy" id="38785"/>
    <lineage>
        <taxon>Eukaryota</taxon>
        <taxon>Viridiplantae</taxon>
        <taxon>Streptophyta</taxon>
        <taxon>Embryophyta</taxon>
        <taxon>Tracheophyta</taxon>
        <taxon>Spermatophyta</taxon>
        <taxon>Magnoliopsida</taxon>
        <taxon>eudicotyledons</taxon>
        <taxon>Gunneridae</taxon>
        <taxon>Pentapetalae</taxon>
        <taxon>rosids</taxon>
        <taxon>malvids</taxon>
        <taxon>Brassicales</taxon>
        <taxon>Brassicaceae</taxon>
        <taxon>Camelineae</taxon>
        <taxon>Arabidopsis</taxon>
    </lineage>
</organism>